<dbReference type="EMBL" id="CP003137">
    <property type="protein sequence ID" value="AEV96066.1"/>
    <property type="molecule type" value="Genomic_DNA"/>
</dbReference>
<evidence type="ECO:0000313" key="3">
    <source>
        <dbReference type="Proteomes" id="UP000005444"/>
    </source>
</evidence>
<dbReference type="PROSITE" id="PS51186">
    <property type="entry name" value="GNAT"/>
    <property type="match status" value="1"/>
</dbReference>
<dbReference type="Gene3D" id="3.40.630.30">
    <property type="match status" value="1"/>
</dbReference>
<name>G8PC88_PEDCP</name>
<reference evidence="2 3" key="1">
    <citation type="journal article" date="2012" name="J. Bacteriol.">
        <title>Complete Genome Sequence of the Beer Spoilage Organism Pediococcus claussenii ATCC BAA-344T.</title>
        <authorList>
            <person name="Pittet V."/>
            <person name="Abegunde T."/>
            <person name="Marfleet T."/>
            <person name="Haakensen M."/>
            <person name="Morrow K."/>
            <person name="Jayaprakash T."/>
            <person name="Schroeder K."/>
            <person name="Trost B."/>
            <person name="Byrns S."/>
            <person name="Bergsveinson J."/>
            <person name="Kusalik A."/>
            <person name="Ziola B."/>
        </authorList>
    </citation>
    <scope>NUCLEOTIDE SEQUENCE [LARGE SCALE GENOMIC DNA]</scope>
    <source>
        <strain evidence="2 3">ATCC BAA-344</strain>
    </source>
</reference>
<dbReference type="SUPFAM" id="SSF55729">
    <property type="entry name" value="Acyl-CoA N-acyltransferases (Nat)"/>
    <property type="match status" value="1"/>
</dbReference>
<dbReference type="Pfam" id="PF13302">
    <property type="entry name" value="Acetyltransf_3"/>
    <property type="match status" value="1"/>
</dbReference>
<dbReference type="PANTHER" id="PTHR43792">
    <property type="entry name" value="GNAT FAMILY, PUTATIVE (AFU_ORTHOLOGUE AFUA_3G00765)-RELATED-RELATED"/>
    <property type="match status" value="1"/>
</dbReference>
<gene>
    <name evidence="2" type="ordered locus">PECL_1854</name>
</gene>
<dbReference type="InterPro" id="IPR016181">
    <property type="entry name" value="Acyl_CoA_acyltransferase"/>
</dbReference>
<dbReference type="InterPro" id="IPR000182">
    <property type="entry name" value="GNAT_dom"/>
</dbReference>
<dbReference type="KEGG" id="pce:PECL_1854"/>
<dbReference type="InterPro" id="IPR051531">
    <property type="entry name" value="N-acetyltransferase"/>
</dbReference>
<dbReference type="eggNOG" id="COG1670">
    <property type="taxonomic scope" value="Bacteria"/>
</dbReference>
<evidence type="ECO:0000313" key="2">
    <source>
        <dbReference type="EMBL" id="AEV96066.1"/>
    </source>
</evidence>
<proteinExistence type="predicted"/>
<dbReference type="STRING" id="701521.PECL_1854"/>
<dbReference type="RefSeq" id="WP_014216260.1">
    <property type="nucleotide sequence ID" value="NC_016605.1"/>
</dbReference>
<organism evidence="2 3">
    <name type="scientific">Pediococcus claussenii (strain ATCC BAA-344 / DSM 14800 / JCM 18046 / KCTC 3811 / LMG 21948 / P06)</name>
    <dbReference type="NCBI Taxonomy" id="701521"/>
    <lineage>
        <taxon>Bacteria</taxon>
        <taxon>Bacillati</taxon>
        <taxon>Bacillota</taxon>
        <taxon>Bacilli</taxon>
        <taxon>Lactobacillales</taxon>
        <taxon>Lactobacillaceae</taxon>
        <taxon>Pediococcus</taxon>
    </lineage>
</organism>
<dbReference type="PATRIC" id="fig|701521.8.peg.1754"/>
<accession>G8PC88</accession>
<dbReference type="Proteomes" id="UP000005444">
    <property type="component" value="Chromosome"/>
</dbReference>
<feature type="domain" description="N-acetyltransferase" evidence="1">
    <location>
        <begin position="18"/>
        <end position="172"/>
    </location>
</feature>
<sequence length="185" mass="21533">MASWRKIIGMTEIMTERTILRPIQETDTVDLNQIMKNSEAMRYLRYSIPKTLEDTKEFIKQNFIDNSMAFGIENKDGGRLIGFFEFHNAEEIEDEATITYILDSDFWGYGIMTEVGKKLIGYAFDHFGFTRIVGHYEFDKNPRSGRAMKKMGMIADSEVMNHEHDGLKFRVGSFSVTDEQLRKEK</sequence>
<dbReference type="HOGENOM" id="CLU_013985_3_6_9"/>
<evidence type="ECO:0000259" key="1">
    <source>
        <dbReference type="PROSITE" id="PS51186"/>
    </source>
</evidence>
<dbReference type="AlphaFoldDB" id="G8PC88"/>
<dbReference type="GO" id="GO:0016747">
    <property type="term" value="F:acyltransferase activity, transferring groups other than amino-acyl groups"/>
    <property type="evidence" value="ECO:0007669"/>
    <property type="project" value="InterPro"/>
</dbReference>
<keyword evidence="3" id="KW-1185">Reference proteome</keyword>
<protein>
    <recommendedName>
        <fullName evidence="1">N-acetyltransferase domain-containing protein</fullName>
    </recommendedName>
</protein>